<evidence type="ECO:0000313" key="4">
    <source>
        <dbReference type="Proteomes" id="UP000199340"/>
    </source>
</evidence>
<keyword evidence="4" id="KW-1185">Reference proteome</keyword>
<evidence type="ECO:0000259" key="2">
    <source>
        <dbReference type="Pfam" id="PF07811"/>
    </source>
</evidence>
<sequence>MTRPAINRLIRFHRDEGGNSTIEFVIWFPLYIFLLLAAVEMSIISVRQTTLERAVDLTVRDIRLGTGTAPQHDEIKDLICDRAVMVPDCKNNLKLEMISVDPENFVPPPVVPDCTDQSEEVRPVRNFVHGASNELMILRACAKFKPYYPLSGIGKELTKDNAGYAAVTTTTAFVQEPR</sequence>
<dbReference type="InterPro" id="IPR012495">
    <property type="entry name" value="TadE-like_dom"/>
</dbReference>
<feature type="transmembrane region" description="Helical" evidence="1">
    <location>
        <begin position="24"/>
        <end position="44"/>
    </location>
</feature>
<name>A0A1G8ID78_9RHOB</name>
<proteinExistence type="predicted"/>
<dbReference type="EMBL" id="FNEB01000001">
    <property type="protein sequence ID" value="SDI16843.1"/>
    <property type="molecule type" value="Genomic_DNA"/>
</dbReference>
<evidence type="ECO:0000256" key="1">
    <source>
        <dbReference type="SAM" id="Phobius"/>
    </source>
</evidence>
<feature type="domain" description="TadE-like" evidence="2">
    <location>
        <begin position="18"/>
        <end position="58"/>
    </location>
</feature>
<reference evidence="3 4" key="1">
    <citation type="submission" date="2016-10" db="EMBL/GenBank/DDBJ databases">
        <authorList>
            <person name="de Groot N.N."/>
        </authorList>
    </citation>
    <scope>NUCLEOTIDE SEQUENCE [LARGE SCALE GENOMIC DNA]</scope>
    <source>
        <strain evidence="3 4">DSM 28010</strain>
    </source>
</reference>
<accession>A0A1G8ID78</accession>
<dbReference type="AlphaFoldDB" id="A0A1G8ID78"/>
<organism evidence="3 4">
    <name type="scientific">Lutimaribacter saemankumensis</name>
    <dbReference type="NCBI Taxonomy" id="490829"/>
    <lineage>
        <taxon>Bacteria</taxon>
        <taxon>Pseudomonadati</taxon>
        <taxon>Pseudomonadota</taxon>
        <taxon>Alphaproteobacteria</taxon>
        <taxon>Rhodobacterales</taxon>
        <taxon>Roseobacteraceae</taxon>
        <taxon>Lutimaribacter</taxon>
    </lineage>
</organism>
<dbReference type="Proteomes" id="UP000199340">
    <property type="component" value="Unassembled WGS sequence"/>
</dbReference>
<keyword evidence="1" id="KW-0472">Membrane</keyword>
<dbReference type="OrthoDB" id="7907064at2"/>
<evidence type="ECO:0000313" key="3">
    <source>
        <dbReference type="EMBL" id="SDI16843.1"/>
    </source>
</evidence>
<dbReference type="Pfam" id="PF07811">
    <property type="entry name" value="TadE"/>
    <property type="match status" value="1"/>
</dbReference>
<dbReference type="RefSeq" id="WP_090026756.1">
    <property type="nucleotide sequence ID" value="NZ_FNEB01000001.1"/>
</dbReference>
<keyword evidence="1" id="KW-1133">Transmembrane helix</keyword>
<gene>
    <name evidence="3" type="ORF">SAMN05421850_101871</name>
</gene>
<keyword evidence="1" id="KW-0812">Transmembrane</keyword>
<dbReference type="STRING" id="490829.SAMN05421850_101871"/>
<protein>
    <submittedName>
        <fullName evidence="3">TadE-like protein</fullName>
    </submittedName>
</protein>